<feature type="region of interest" description="Disordered" evidence="1">
    <location>
        <begin position="82"/>
        <end position="105"/>
    </location>
</feature>
<organism evidence="3 4">
    <name type="scientific">Dichomitus squalens</name>
    <dbReference type="NCBI Taxonomy" id="114155"/>
    <lineage>
        <taxon>Eukaryota</taxon>
        <taxon>Fungi</taxon>
        <taxon>Dikarya</taxon>
        <taxon>Basidiomycota</taxon>
        <taxon>Agaricomycotina</taxon>
        <taxon>Agaricomycetes</taxon>
        <taxon>Polyporales</taxon>
        <taxon>Polyporaceae</taxon>
        <taxon>Dichomitus</taxon>
    </lineage>
</organism>
<accession>A0A4Q9QD97</accession>
<protein>
    <submittedName>
        <fullName evidence="3">Uncharacterized protein</fullName>
    </submittedName>
</protein>
<keyword evidence="2" id="KW-0472">Membrane</keyword>
<dbReference type="EMBL" id="ML145084">
    <property type="protein sequence ID" value="TBU65679.1"/>
    <property type="molecule type" value="Genomic_DNA"/>
</dbReference>
<gene>
    <name evidence="3" type="ORF">BD310DRAFT_20241</name>
</gene>
<keyword evidence="2" id="KW-0812">Transmembrane</keyword>
<evidence type="ECO:0000313" key="3">
    <source>
        <dbReference type="EMBL" id="TBU65679.1"/>
    </source>
</evidence>
<dbReference type="AlphaFoldDB" id="A0A4Q9QD97"/>
<dbReference type="Proteomes" id="UP000292082">
    <property type="component" value="Unassembled WGS sequence"/>
</dbReference>
<name>A0A4Q9QD97_9APHY</name>
<feature type="transmembrane region" description="Helical" evidence="2">
    <location>
        <begin position="47"/>
        <end position="64"/>
    </location>
</feature>
<keyword evidence="2" id="KW-1133">Transmembrane helix</keyword>
<evidence type="ECO:0000313" key="4">
    <source>
        <dbReference type="Proteomes" id="UP000292082"/>
    </source>
</evidence>
<reference evidence="3 4" key="1">
    <citation type="submission" date="2019-01" db="EMBL/GenBank/DDBJ databases">
        <title>Draft genome sequences of three monokaryotic isolates of the white-rot basidiomycete fungus Dichomitus squalens.</title>
        <authorList>
            <consortium name="DOE Joint Genome Institute"/>
            <person name="Lopez S.C."/>
            <person name="Andreopoulos B."/>
            <person name="Pangilinan J."/>
            <person name="Lipzen A."/>
            <person name="Riley R."/>
            <person name="Ahrendt S."/>
            <person name="Ng V."/>
            <person name="Barry K."/>
            <person name="Daum C."/>
            <person name="Grigoriev I.V."/>
            <person name="Hilden K.S."/>
            <person name="Makela M.R."/>
            <person name="de Vries R.P."/>
        </authorList>
    </citation>
    <scope>NUCLEOTIDE SEQUENCE [LARGE SCALE GENOMIC DNA]</scope>
    <source>
        <strain evidence="3 4">CBS 464.89</strain>
    </source>
</reference>
<keyword evidence="4" id="KW-1185">Reference proteome</keyword>
<dbReference type="STRING" id="114155.A0A4Q9QD97"/>
<evidence type="ECO:0000256" key="1">
    <source>
        <dbReference type="SAM" id="MobiDB-lite"/>
    </source>
</evidence>
<sequence length="264" mass="28845">MLSADPAYDDIPNSRPYAPLYRSCASHCTSAWHSGPNKLAALSTKPLFLALTALVGAYLLWYHLPASLEFYPHLSPSWTSSDPTMSSEHASAQGWHARANPHPSAASFAPTKDALVFAALLNAPADPQGFTLALFEPDLAVDARGRVLQLRPQDFSRLAALAREAAQLPDTGSIMNAWRVAHDRTSQKIDRLFVKTPGGDVRETSVQGWHSEKKQLKTAVAGHQELPPVLQELFGDIQEGRTDFVRGQEENDDLISQVKTLVGN</sequence>
<proteinExistence type="predicted"/>
<evidence type="ECO:0000256" key="2">
    <source>
        <dbReference type="SAM" id="Phobius"/>
    </source>
</evidence>